<keyword evidence="9" id="KW-0472">Membrane</keyword>
<sequence>MAHIYTLSLKKSLLLDLFCALIVHKVYNKYEIEPANFPATLFLLIVVPALPCFFLVPHAGSVALAVPFAYLLFYFLLASSIVLYRISPIHPLAKHPGPFSLKISKFVWTYHASTGKQYRVFKSLHEKYGPIVRIGPNELSIVDAESIPTIMSLRKGPLWDAHNMPGTIPAIVGMRDVELHRERRKLWNHGFTTVALKKLQPTVENRVLELSKELEKRTSKPGEREISLDLALWMSNFTYDVMGDMVFSGGFSLMRKGDEGGTRALLQDYVEIIGTIQHIPWIAGLMQRLTAVPEGLRKYREFASHHYDTRKSQGATKRDLFYYIMNEEGLEEIEVPRDQGLNDILTAIGAGADTTSTVLAAIFFYLLSNQAVFTRLRKEVDFEFPVQEGEPFDTLKLARMPYLNAVINEALRLQPPVATSLQRCPLEGSGGVMVAGRLVPKNTSLYVPPYPLHRDERYFSPSPNSFIPDRWLESKGEKFTTNLSAFIPFASGRANCAGKNLALMEMRMVVATIVQRFDMKFAEGYDPVKWEEDLQDFFVMKVGKLPVALHARR</sequence>
<accession>A0A9Q5HVT0</accession>
<keyword evidence="9" id="KW-0812">Transmembrane</keyword>
<dbReference type="InterPro" id="IPR001128">
    <property type="entry name" value="Cyt_P450"/>
</dbReference>
<dbReference type="OrthoDB" id="6692864at2759"/>
<reference evidence="10" key="1">
    <citation type="submission" date="2016-06" db="EMBL/GenBank/DDBJ databases">
        <title>Draft Genome sequence of the fungus Inonotus baumii.</title>
        <authorList>
            <person name="Zhu H."/>
            <person name="Lin W."/>
        </authorList>
    </citation>
    <scope>NUCLEOTIDE SEQUENCE</scope>
    <source>
        <strain evidence="10">821</strain>
    </source>
</reference>
<keyword evidence="6 8" id="KW-0408">Iron</keyword>
<comment type="pathway">
    <text evidence="2">Secondary metabolite biosynthesis.</text>
</comment>
<feature type="transmembrane region" description="Helical" evidence="9">
    <location>
        <begin position="38"/>
        <end position="56"/>
    </location>
</feature>
<dbReference type="CDD" id="cd11061">
    <property type="entry name" value="CYP67-like"/>
    <property type="match status" value="1"/>
</dbReference>
<keyword evidence="4 8" id="KW-0479">Metal-binding</keyword>
<dbReference type="GO" id="GO:0016705">
    <property type="term" value="F:oxidoreductase activity, acting on paired donors, with incorporation or reduction of molecular oxygen"/>
    <property type="evidence" value="ECO:0007669"/>
    <property type="project" value="InterPro"/>
</dbReference>
<name>A0A9Q5HVT0_SANBA</name>
<dbReference type="SUPFAM" id="SSF48264">
    <property type="entry name" value="Cytochrome P450"/>
    <property type="match status" value="1"/>
</dbReference>
<dbReference type="EMBL" id="LNZH02000199">
    <property type="protein sequence ID" value="OCB86789.1"/>
    <property type="molecule type" value="Genomic_DNA"/>
</dbReference>
<evidence type="ECO:0000313" key="11">
    <source>
        <dbReference type="Proteomes" id="UP000757232"/>
    </source>
</evidence>
<evidence type="ECO:0000256" key="4">
    <source>
        <dbReference type="ARBA" id="ARBA00022723"/>
    </source>
</evidence>
<dbReference type="AlphaFoldDB" id="A0A9Q5HVT0"/>
<evidence type="ECO:0000256" key="1">
    <source>
        <dbReference type="ARBA" id="ARBA00001971"/>
    </source>
</evidence>
<keyword evidence="7 10" id="KW-0503">Monooxygenase</keyword>
<evidence type="ECO:0000256" key="7">
    <source>
        <dbReference type="ARBA" id="ARBA00023033"/>
    </source>
</evidence>
<dbReference type="PRINTS" id="PR00385">
    <property type="entry name" value="P450"/>
</dbReference>
<dbReference type="InterPro" id="IPR050121">
    <property type="entry name" value="Cytochrome_P450_monoxygenase"/>
</dbReference>
<dbReference type="GO" id="GO:0004497">
    <property type="term" value="F:monooxygenase activity"/>
    <property type="evidence" value="ECO:0007669"/>
    <property type="project" value="UniProtKB-KW"/>
</dbReference>
<keyword evidence="5" id="KW-0560">Oxidoreductase</keyword>
<dbReference type="InterPro" id="IPR036396">
    <property type="entry name" value="Cyt_P450_sf"/>
</dbReference>
<evidence type="ECO:0000256" key="5">
    <source>
        <dbReference type="ARBA" id="ARBA00023002"/>
    </source>
</evidence>
<dbReference type="PANTHER" id="PTHR24305">
    <property type="entry name" value="CYTOCHROME P450"/>
    <property type="match status" value="1"/>
</dbReference>
<evidence type="ECO:0000256" key="8">
    <source>
        <dbReference type="PIRSR" id="PIRSR602401-1"/>
    </source>
</evidence>
<keyword evidence="8" id="KW-0349">Heme</keyword>
<comment type="caution">
    <text evidence="10">The sequence shown here is derived from an EMBL/GenBank/DDBJ whole genome shotgun (WGS) entry which is preliminary data.</text>
</comment>
<feature type="transmembrane region" description="Helical" evidence="9">
    <location>
        <begin position="68"/>
        <end position="86"/>
    </location>
</feature>
<dbReference type="InterPro" id="IPR002401">
    <property type="entry name" value="Cyt_P450_E_grp-I"/>
</dbReference>
<keyword evidence="9" id="KW-1133">Transmembrane helix</keyword>
<dbReference type="GO" id="GO:0005506">
    <property type="term" value="F:iron ion binding"/>
    <property type="evidence" value="ECO:0007669"/>
    <property type="project" value="InterPro"/>
</dbReference>
<gene>
    <name evidence="10" type="ORF">A7U60_g6251</name>
</gene>
<proteinExistence type="inferred from homology"/>
<evidence type="ECO:0000256" key="6">
    <source>
        <dbReference type="ARBA" id="ARBA00023004"/>
    </source>
</evidence>
<evidence type="ECO:0000313" key="10">
    <source>
        <dbReference type="EMBL" id="OCB86789.1"/>
    </source>
</evidence>
<evidence type="ECO:0000256" key="9">
    <source>
        <dbReference type="SAM" id="Phobius"/>
    </source>
</evidence>
<dbReference type="GO" id="GO:0020037">
    <property type="term" value="F:heme binding"/>
    <property type="evidence" value="ECO:0007669"/>
    <property type="project" value="InterPro"/>
</dbReference>
<evidence type="ECO:0000256" key="3">
    <source>
        <dbReference type="ARBA" id="ARBA00010617"/>
    </source>
</evidence>
<dbReference type="PANTHER" id="PTHR24305:SF187">
    <property type="entry name" value="P450, PUTATIVE (EUROFUNG)-RELATED"/>
    <property type="match status" value="1"/>
</dbReference>
<protein>
    <submittedName>
        <fullName evidence="10">High nitrogen upregulated cytochrome P450 monooxygenase 2</fullName>
    </submittedName>
</protein>
<comment type="similarity">
    <text evidence="3">Belongs to the cytochrome P450 family.</text>
</comment>
<dbReference type="PRINTS" id="PR00463">
    <property type="entry name" value="EP450I"/>
</dbReference>
<comment type="cofactor">
    <cofactor evidence="1 8">
        <name>heme</name>
        <dbReference type="ChEBI" id="CHEBI:30413"/>
    </cofactor>
</comment>
<dbReference type="Proteomes" id="UP000757232">
    <property type="component" value="Unassembled WGS sequence"/>
</dbReference>
<dbReference type="Gene3D" id="1.10.630.10">
    <property type="entry name" value="Cytochrome P450"/>
    <property type="match status" value="1"/>
</dbReference>
<feature type="binding site" description="axial binding residue" evidence="8">
    <location>
        <position position="496"/>
    </location>
    <ligand>
        <name>heme</name>
        <dbReference type="ChEBI" id="CHEBI:30413"/>
    </ligand>
    <ligandPart>
        <name>Fe</name>
        <dbReference type="ChEBI" id="CHEBI:18248"/>
    </ligandPart>
</feature>
<dbReference type="Pfam" id="PF00067">
    <property type="entry name" value="p450"/>
    <property type="match status" value="1"/>
</dbReference>
<keyword evidence="11" id="KW-1185">Reference proteome</keyword>
<evidence type="ECO:0000256" key="2">
    <source>
        <dbReference type="ARBA" id="ARBA00005179"/>
    </source>
</evidence>
<organism evidence="10 11">
    <name type="scientific">Sanghuangporus baumii</name>
    <name type="common">Phellinus baumii</name>
    <dbReference type="NCBI Taxonomy" id="108892"/>
    <lineage>
        <taxon>Eukaryota</taxon>
        <taxon>Fungi</taxon>
        <taxon>Dikarya</taxon>
        <taxon>Basidiomycota</taxon>
        <taxon>Agaricomycotina</taxon>
        <taxon>Agaricomycetes</taxon>
        <taxon>Hymenochaetales</taxon>
        <taxon>Hymenochaetaceae</taxon>
        <taxon>Sanghuangporus</taxon>
    </lineage>
</organism>